<dbReference type="Proteomes" id="UP000251994">
    <property type="component" value="Chromosome"/>
</dbReference>
<sequence>MAAKSIVEIDVQDEKFQSFLEKFNEYQKALSELPEQWRGAVHGLGEAAKETERVRDGTEGITKAFADGVAALSSVNDGLDRLNGNLEKATKTQAEFNKKSGGARNFLNKASKDAKSLAGHIKDATTSLLSWGTVLGLFSGLAGAGGLWGLNHLAGNASAQRFTAMGLGTTAGGLNSTAVNFQKALGNPVGTLGAIRDAQLDLSKRWQFRAMGVDNPDRDPAELLPEMIKAARDIFVRNGSTQQGAEAYGLTNYFTLDDLNRFKKMSDEEIDAMAKQAQQDTRRLQLTDQQLRQWQDFNIQLDRSKVSIGNTFIRGLAPLAPELGKLSDAFSGAIETVLKSPELGKWIDGLSDGIRRFGNYLASPEFQKDVEAFISGVERLGRVIGKVIDWISGKSDITADDIKSRSSILSDEKRTDPVTSETYTPGGDDDPRVWSWLKGVKKFFASGDVKPVDGKQADVHAKGRTIADRFNNPVNLRYAAGYETASTRNGKFAVFPSLDEGVLAAAKQLQIYGTKGINNIHDIISKWAPSNENNTKAYIGHVVNATGRSEFEKLNLNDTRTLAKLITAMSVKEGAGSRLSEEKVIQIINNAGGYFQGSQKKSLQDINPSDSVREQYLAQYGSELPGTSTSNPVVQPVQQGSGKTDQILQQILDNQKRGHAQGLVVYNNTGGNAIVSSTQLGGFG</sequence>
<evidence type="ECO:0008006" key="4">
    <source>
        <dbReference type="Google" id="ProtNLM"/>
    </source>
</evidence>
<dbReference type="Proteomes" id="UP000885392">
    <property type="component" value="Unassembled WGS sequence"/>
</dbReference>
<proteinExistence type="predicted"/>
<name>A0A344S979_SALER</name>
<evidence type="ECO:0000313" key="1">
    <source>
        <dbReference type="EMBL" id="AXD71418.1"/>
    </source>
</evidence>
<reference evidence="2" key="2">
    <citation type="submission" date="2018-10" db="EMBL/GenBank/DDBJ databases">
        <authorList>
            <consortium name="PulseNet: The National Subtyping Network for Foodborne Disease Surveillance"/>
            <person name="Tarr C.L."/>
            <person name="Trees E."/>
            <person name="Katz L.S."/>
            <person name="Carleton-Romer H.A."/>
            <person name="Stroika S."/>
            <person name="Kucerova Z."/>
            <person name="Roache K.F."/>
            <person name="Sabol A.L."/>
            <person name="Besser J."/>
            <person name="Gerner-Smidt P."/>
        </authorList>
    </citation>
    <scope>NUCLEOTIDE SEQUENCE [LARGE SCALE GENOMIC DNA]</scope>
    <source>
        <strain evidence="2">PNUSAS038541</strain>
    </source>
</reference>
<protein>
    <recommendedName>
        <fullName evidence="4">Bacteriophage protein</fullName>
    </recommendedName>
</protein>
<evidence type="ECO:0000313" key="3">
    <source>
        <dbReference type="Proteomes" id="UP000251994"/>
    </source>
</evidence>
<dbReference type="RefSeq" id="WP_079780803.1">
    <property type="nucleotide sequence ID" value="NZ_CP030219.1"/>
</dbReference>
<organism evidence="2">
    <name type="scientific">Salmonella enterica</name>
    <name type="common">Salmonella choleraesuis</name>
    <dbReference type="NCBI Taxonomy" id="28901"/>
    <lineage>
        <taxon>Bacteria</taxon>
        <taxon>Pseudomonadati</taxon>
        <taxon>Pseudomonadota</taxon>
        <taxon>Gammaproteobacteria</taxon>
        <taxon>Enterobacterales</taxon>
        <taxon>Enterobacteriaceae</taxon>
        <taxon>Salmonella</taxon>
    </lineage>
</organism>
<dbReference type="EMBL" id="RVIJ01000017">
    <property type="protein sequence ID" value="MLW01808.1"/>
    <property type="molecule type" value="Genomic_DNA"/>
</dbReference>
<dbReference type="AlphaFoldDB" id="A0A344S979"/>
<gene>
    <name evidence="1" type="ORF">CHC34_10830</name>
    <name evidence="2" type="ORF">EAK82_16620</name>
</gene>
<evidence type="ECO:0000313" key="2">
    <source>
        <dbReference type="EMBL" id="MLW01808.1"/>
    </source>
</evidence>
<reference evidence="1 3" key="1">
    <citation type="submission" date="2018-06" db="EMBL/GenBank/DDBJ databases">
        <title>Completed Genome Sequences of 32 Strains from Various Serotypes of Salmonella enterica.</title>
        <authorList>
            <person name="Nash J.H.E."/>
            <person name="Robertson J."/>
            <person name="Bessonov K."/>
        </authorList>
    </citation>
    <scope>NUCLEOTIDE SEQUENCE [LARGE SCALE GENOMIC DNA]</scope>
    <source>
        <strain evidence="1 3">SA20021456</strain>
    </source>
</reference>
<accession>A0A344S979</accession>
<dbReference type="EMBL" id="CP030219">
    <property type="protein sequence ID" value="AXD71418.1"/>
    <property type="molecule type" value="Genomic_DNA"/>
</dbReference>